<name>A0A538U6F9_UNCEI</name>
<dbReference type="GO" id="GO:0005886">
    <property type="term" value="C:plasma membrane"/>
    <property type="evidence" value="ECO:0007669"/>
    <property type="project" value="TreeGrafter"/>
</dbReference>
<dbReference type="GO" id="GO:0009927">
    <property type="term" value="F:histidine phosphotransfer kinase activity"/>
    <property type="evidence" value="ECO:0007669"/>
    <property type="project" value="TreeGrafter"/>
</dbReference>
<evidence type="ECO:0000256" key="1">
    <source>
        <dbReference type="ARBA" id="ARBA00000085"/>
    </source>
</evidence>
<dbReference type="Proteomes" id="UP000319771">
    <property type="component" value="Unassembled WGS sequence"/>
</dbReference>
<dbReference type="SUPFAM" id="SSF47384">
    <property type="entry name" value="Homodimeric domain of signal transducing histidine kinase"/>
    <property type="match status" value="1"/>
</dbReference>
<dbReference type="Gene3D" id="3.30.450.40">
    <property type="match status" value="1"/>
</dbReference>
<feature type="region of interest" description="Disordered" evidence="6">
    <location>
        <begin position="238"/>
        <end position="263"/>
    </location>
</feature>
<comment type="caution">
    <text evidence="8">The sequence shown here is derived from an EMBL/GenBank/DDBJ whole genome shotgun (WGS) entry which is preliminary data.</text>
</comment>
<accession>A0A538U6F9</accession>
<dbReference type="Pfam" id="PF00072">
    <property type="entry name" value="Response_reg"/>
    <property type="match status" value="1"/>
</dbReference>
<evidence type="ECO:0000256" key="5">
    <source>
        <dbReference type="PROSITE-ProRule" id="PRU00169"/>
    </source>
</evidence>
<dbReference type="SUPFAM" id="SSF55781">
    <property type="entry name" value="GAF domain-like"/>
    <property type="match status" value="1"/>
</dbReference>
<dbReference type="PROSITE" id="PS50110">
    <property type="entry name" value="RESPONSE_REGULATORY"/>
    <property type="match status" value="1"/>
</dbReference>
<dbReference type="CDD" id="cd00082">
    <property type="entry name" value="HisKA"/>
    <property type="match status" value="1"/>
</dbReference>
<dbReference type="SMART" id="SM00448">
    <property type="entry name" value="REC"/>
    <property type="match status" value="1"/>
</dbReference>
<feature type="region of interest" description="Disordered" evidence="6">
    <location>
        <begin position="1"/>
        <end position="34"/>
    </location>
</feature>
<dbReference type="InterPro" id="IPR011006">
    <property type="entry name" value="CheY-like_superfamily"/>
</dbReference>
<evidence type="ECO:0000313" key="9">
    <source>
        <dbReference type="Proteomes" id="UP000319771"/>
    </source>
</evidence>
<evidence type="ECO:0000313" key="8">
    <source>
        <dbReference type="EMBL" id="TMQ71468.1"/>
    </source>
</evidence>
<gene>
    <name evidence="8" type="ORF">E6K81_10030</name>
</gene>
<evidence type="ECO:0000256" key="4">
    <source>
        <dbReference type="ARBA" id="ARBA00022777"/>
    </source>
</evidence>
<feature type="domain" description="Response regulatory" evidence="7">
    <location>
        <begin position="43"/>
        <end position="172"/>
    </location>
</feature>
<comment type="catalytic activity">
    <reaction evidence="1">
        <text>ATP + protein L-histidine = ADP + protein N-phospho-L-histidine.</text>
        <dbReference type="EC" id="2.7.13.3"/>
    </reaction>
</comment>
<feature type="non-terminal residue" evidence="8">
    <location>
        <position position="500"/>
    </location>
</feature>
<evidence type="ECO:0000256" key="2">
    <source>
        <dbReference type="ARBA" id="ARBA00012438"/>
    </source>
</evidence>
<dbReference type="GO" id="GO:0000155">
    <property type="term" value="F:phosphorelay sensor kinase activity"/>
    <property type="evidence" value="ECO:0007669"/>
    <property type="project" value="InterPro"/>
</dbReference>
<dbReference type="EC" id="2.7.13.3" evidence="2"/>
<proteinExistence type="predicted"/>
<evidence type="ECO:0000259" key="7">
    <source>
        <dbReference type="PROSITE" id="PS50110"/>
    </source>
</evidence>
<dbReference type="SUPFAM" id="SSF52172">
    <property type="entry name" value="CheY-like"/>
    <property type="match status" value="1"/>
</dbReference>
<reference evidence="8 9" key="1">
    <citation type="journal article" date="2019" name="Nat. Microbiol.">
        <title>Mediterranean grassland soil C-N compound turnover is dependent on rainfall and depth, and is mediated by genomically divergent microorganisms.</title>
        <authorList>
            <person name="Diamond S."/>
            <person name="Andeer P.F."/>
            <person name="Li Z."/>
            <person name="Crits-Christoph A."/>
            <person name="Burstein D."/>
            <person name="Anantharaman K."/>
            <person name="Lane K.R."/>
            <person name="Thomas B.C."/>
            <person name="Pan C."/>
            <person name="Northen T.R."/>
            <person name="Banfield J.F."/>
        </authorList>
    </citation>
    <scope>NUCLEOTIDE SEQUENCE [LARGE SCALE GENOMIC DNA]</scope>
    <source>
        <strain evidence="8">WS_11</strain>
    </source>
</reference>
<dbReference type="InterPro" id="IPR003661">
    <property type="entry name" value="HisK_dim/P_dom"/>
</dbReference>
<dbReference type="InterPro" id="IPR029016">
    <property type="entry name" value="GAF-like_dom_sf"/>
</dbReference>
<keyword evidence="3" id="KW-0808">Transferase</keyword>
<dbReference type="Gene3D" id="3.40.50.2300">
    <property type="match status" value="1"/>
</dbReference>
<dbReference type="AlphaFoldDB" id="A0A538U6F9"/>
<dbReference type="InterPro" id="IPR036097">
    <property type="entry name" value="HisK_dim/P_sf"/>
</dbReference>
<dbReference type="PANTHER" id="PTHR43047:SF72">
    <property type="entry name" value="OSMOSENSING HISTIDINE PROTEIN KINASE SLN1"/>
    <property type="match status" value="1"/>
</dbReference>
<feature type="modified residue" description="4-aspartylphosphate" evidence="5">
    <location>
        <position position="106"/>
    </location>
</feature>
<sequence length="500" mass="55424">MRREPRRQTRSAGRRPRTMRSWPPDMTVMTPEEPGEGRIRERCVLCVDDDHEFLKSLEFFLPEQINRSADRGLSYRFVFLSDPIEGLEVLRELVAGGETVAMLITDQQMPHMKGTEFLAQTRDLAPNSMRILLTGHAGIEAAITAINDQLLDRYLTKPIEVEHDFTLSVRHLLERFEMQLRLRDQDALIGGLYDFANTLQAAEDVDSTLRITADFTKSAVGCDEVQIVLRAAAAPQAARTPAPAGARPGDAPSSAAAPDRRPADTGIVARAEDCPGYSLLAPASAGNWPAGAVAYAVLEARGGIIGLLLAWESPEGTPFTEDTLARLRYIAAGASIALQNQLGRLQLEDIARTRSRHLEEARGRLGILDQLKSDFLAFVCHEIRTPLNQMAAIDLIDGNLNERDHEKMVGAVRSGYERFERFIMSSLEYFEWFSAKPEMCEELTDLAHLVRTAAAGIEAHDEARVDLTVPTPDFACLVRFPRACAEKLLAILFDNAVKFS</sequence>
<dbReference type="PANTHER" id="PTHR43047">
    <property type="entry name" value="TWO-COMPONENT HISTIDINE PROTEIN KINASE"/>
    <property type="match status" value="1"/>
</dbReference>
<evidence type="ECO:0000256" key="3">
    <source>
        <dbReference type="ARBA" id="ARBA00022679"/>
    </source>
</evidence>
<keyword evidence="5" id="KW-0597">Phosphoprotein</keyword>
<dbReference type="Gene3D" id="1.10.287.130">
    <property type="match status" value="1"/>
</dbReference>
<protein>
    <recommendedName>
        <fullName evidence="2">histidine kinase</fullName>
        <ecNumber evidence="2">2.7.13.3</ecNumber>
    </recommendedName>
</protein>
<feature type="compositionally biased region" description="Low complexity" evidence="6">
    <location>
        <begin position="238"/>
        <end position="257"/>
    </location>
</feature>
<dbReference type="EMBL" id="VBPB01000162">
    <property type="protein sequence ID" value="TMQ71468.1"/>
    <property type="molecule type" value="Genomic_DNA"/>
</dbReference>
<dbReference type="InterPro" id="IPR001789">
    <property type="entry name" value="Sig_transdc_resp-reg_receiver"/>
</dbReference>
<keyword evidence="4 8" id="KW-0418">Kinase</keyword>
<feature type="compositionally biased region" description="Basic residues" evidence="6">
    <location>
        <begin position="8"/>
        <end position="18"/>
    </location>
</feature>
<evidence type="ECO:0000256" key="6">
    <source>
        <dbReference type="SAM" id="MobiDB-lite"/>
    </source>
</evidence>
<organism evidence="8 9">
    <name type="scientific">Eiseniibacteriota bacterium</name>
    <dbReference type="NCBI Taxonomy" id="2212470"/>
    <lineage>
        <taxon>Bacteria</taxon>
        <taxon>Candidatus Eiseniibacteriota</taxon>
    </lineage>
</organism>